<dbReference type="AlphaFoldDB" id="A0A9N9A933"/>
<comment type="subcellular location">
    <subcellularLocation>
        <location evidence="1">Membrane</location>
        <topology evidence="1">Multi-pass membrane protein</topology>
    </subcellularLocation>
</comment>
<accession>A0A9N9A933</accession>
<organism evidence="8 9">
    <name type="scientific">Acaulospora morrowiae</name>
    <dbReference type="NCBI Taxonomy" id="94023"/>
    <lineage>
        <taxon>Eukaryota</taxon>
        <taxon>Fungi</taxon>
        <taxon>Fungi incertae sedis</taxon>
        <taxon>Mucoromycota</taxon>
        <taxon>Glomeromycotina</taxon>
        <taxon>Glomeromycetes</taxon>
        <taxon>Diversisporales</taxon>
        <taxon>Acaulosporaceae</taxon>
        <taxon>Acaulospora</taxon>
    </lineage>
</organism>
<gene>
    <name evidence="8" type="ORF">AMORRO_LOCUS4221</name>
</gene>
<evidence type="ECO:0000256" key="1">
    <source>
        <dbReference type="ARBA" id="ARBA00004141"/>
    </source>
</evidence>
<protein>
    <submittedName>
        <fullName evidence="8">2071_t:CDS:1</fullName>
    </submittedName>
</protein>
<keyword evidence="4 7" id="KW-1133">Transmembrane helix</keyword>
<dbReference type="PANTHER" id="PTHR21347:SF0">
    <property type="entry name" value="LIPID SCRAMBLASE CLPTM1L"/>
    <property type="match status" value="1"/>
</dbReference>
<name>A0A9N9A933_9GLOM</name>
<keyword evidence="3 7" id="KW-0812">Transmembrane</keyword>
<evidence type="ECO:0000313" key="9">
    <source>
        <dbReference type="Proteomes" id="UP000789342"/>
    </source>
</evidence>
<feature type="transmembrane region" description="Helical" evidence="7">
    <location>
        <begin position="41"/>
        <end position="59"/>
    </location>
</feature>
<evidence type="ECO:0000256" key="5">
    <source>
        <dbReference type="ARBA" id="ARBA00023136"/>
    </source>
</evidence>
<evidence type="ECO:0000256" key="2">
    <source>
        <dbReference type="ARBA" id="ARBA00009310"/>
    </source>
</evidence>
<dbReference type="OrthoDB" id="378564at2759"/>
<keyword evidence="5 7" id="KW-0472">Membrane</keyword>
<dbReference type="Proteomes" id="UP000789342">
    <property type="component" value="Unassembled WGS sequence"/>
</dbReference>
<dbReference type="Pfam" id="PF05602">
    <property type="entry name" value="CLPTM1"/>
    <property type="match status" value="1"/>
</dbReference>
<dbReference type="EMBL" id="CAJVPV010002217">
    <property type="protein sequence ID" value="CAG8521339.1"/>
    <property type="molecule type" value="Genomic_DNA"/>
</dbReference>
<dbReference type="GO" id="GO:0012505">
    <property type="term" value="C:endomembrane system"/>
    <property type="evidence" value="ECO:0007669"/>
    <property type="project" value="TreeGrafter"/>
</dbReference>
<evidence type="ECO:0000256" key="3">
    <source>
        <dbReference type="ARBA" id="ARBA00022692"/>
    </source>
</evidence>
<dbReference type="InterPro" id="IPR008429">
    <property type="entry name" value="CLPTM1"/>
</dbReference>
<keyword evidence="9" id="KW-1185">Reference proteome</keyword>
<feature type="region of interest" description="Disordered" evidence="6">
    <location>
        <begin position="1"/>
        <end position="34"/>
    </location>
</feature>
<proteinExistence type="inferred from homology"/>
<evidence type="ECO:0000256" key="6">
    <source>
        <dbReference type="SAM" id="MobiDB-lite"/>
    </source>
</evidence>
<comment type="similarity">
    <text evidence="2">Belongs to the CLPTM1 family.</text>
</comment>
<dbReference type="PANTHER" id="PTHR21347">
    <property type="entry name" value="CLEFT LIP AND PALATE ASSOCIATED TRANSMEMBRANE PROTEIN-RELATED"/>
    <property type="match status" value="1"/>
</dbReference>
<evidence type="ECO:0000256" key="7">
    <source>
        <dbReference type="SAM" id="Phobius"/>
    </source>
</evidence>
<evidence type="ECO:0000313" key="8">
    <source>
        <dbReference type="EMBL" id="CAG8521339.1"/>
    </source>
</evidence>
<evidence type="ECO:0000256" key="4">
    <source>
        <dbReference type="ARBA" id="ARBA00022989"/>
    </source>
</evidence>
<feature type="compositionally biased region" description="Low complexity" evidence="6">
    <location>
        <begin position="24"/>
        <end position="34"/>
    </location>
</feature>
<reference evidence="8" key="1">
    <citation type="submission" date="2021-06" db="EMBL/GenBank/DDBJ databases">
        <authorList>
            <person name="Kallberg Y."/>
            <person name="Tangrot J."/>
            <person name="Rosling A."/>
        </authorList>
    </citation>
    <scope>NUCLEOTIDE SEQUENCE</scope>
    <source>
        <strain evidence="8">CL551</strain>
    </source>
</reference>
<dbReference type="GO" id="GO:0016020">
    <property type="term" value="C:membrane"/>
    <property type="evidence" value="ECO:0007669"/>
    <property type="project" value="UniProtKB-SubCell"/>
</dbReference>
<sequence length="299" mass="34145">MSSSDRSQNRSQGQDGNNRGGNQEGAPQQQQQETQSAFQSIIQVIFRIMIVYWLVTFIFKGKNNTPSTPPPIIDVPSGVDIPQTHPNEIKPKNLYPSWPMGSSMDLHVYVSEKEYFTDFNDPSALIWHTSNIHYGDWNEERESEVEIETSAAVRNNGSLYAHIYLTLEKATPNPLEPGYQDGMIVYTRKLLTRYYPKRKIIKTKNLILDSGGDKEIEEEDNLTLNIVSDYAIIPYHQLLPSVASVVSLDPSKYIDPNTQGGYYLPVLFNNDFWVLREHLTPINETVKYVLFTSFSFLTI</sequence>
<comment type="caution">
    <text evidence="8">The sequence shown here is derived from an EMBL/GenBank/DDBJ whole genome shotgun (WGS) entry which is preliminary data.</text>
</comment>